<dbReference type="InterPro" id="IPR013783">
    <property type="entry name" value="Ig-like_fold"/>
</dbReference>
<feature type="domain" description="CBM20" evidence="2">
    <location>
        <begin position="101"/>
        <end position="205"/>
    </location>
</feature>
<feature type="compositionally biased region" description="Basic and acidic residues" evidence="1">
    <location>
        <begin position="19"/>
        <end position="36"/>
    </location>
</feature>
<dbReference type="PROSITE" id="PS51166">
    <property type="entry name" value="CBM20"/>
    <property type="match status" value="1"/>
</dbReference>
<dbReference type="InterPro" id="IPR002044">
    <property type="entry name" value="CBM20"/>
</dbReference>
<reference evidence="3" key="1">
    <citation type="submission" date="2021-09" db="EMBL/GenBank/DDBJ databases">
        <authorList>
            <consortium name="AG Swart"/>
            <person name="Singh M."/>
            <person name="Singh A."/>
            <person name="Seah K."/>
            <person name="Emmerich C."/>
        </authorList>
    </citation>
    <scope>NUCLEOTIDE SEQUENCE</scope>
    <source>
        <strain evidence="3">ATCC30299</strain>
    </source>
</reference>
<dbReference type="Proteomes" id="UP001162131">
    <property type="component" value="Unassembled WGS sequence"/>
</dbReference>
<evidence type="ECO:0000313" key="4">
    <source>
        <dbReference type="Proteomes" id="UP001162131"/>
    </source>
</evidence>
<dbReference type="InterPro" id="IPR013784">
    <property type="entry name" value="Carb-bd-like_fold"/>
</dbReference>
<dbReference type="SMART" id="SM01065">
    <property type="entry name" value="CBM_2"/>
    <property type="match status" value="1"/>
</dbReference>
<dbReference type="Pfam" id="PF00686">
    <property type="entry name" value="CBM_20"/>
    <property type="match status" value="1"/>
</dbReference>
<name>A0AAU9JXV8_9CILI</name>
<dbReference type="EMBL" id="CAJZBQ010000051">
    <property type="protein sequence ID" value="CAG9330356.1"/>
    <property type="molecule type" value="Genomic_DNA"/>
</dbReference>
<gene>
    <name evidence="3" type="ORF">BSTOLATCC_MIC50949</name>
</gene>
<protein>
    <recommendedName>
        <fullName evidence="2">CBM20 domain-containing protein</fullName>
    </recommendedName>
</protein>
<dbReference type="PANTHER" id="PTHR32518">
    <property type="match status" value="1"/>
</dbReference>
<feature type="compositionally biased region" description="Basic and acidic residues" evidence="1">
    <location>
        <begin position="185"/>
        <end position="198"/>
    </location>
</feature>
<dbReference type="AlphaFoldDB" id="A0AAU9JXV8"/>
<feature type="region of interest" description="Disordered" evidence="1">
    <location>
        <begin position="1"/>
        <end position="36"/>
    </location>
</feature>
<feature type="compositionally biased region" description="Basic residues" evidence="1">
    <location>
        <begin position="9"/>
        <end position="18"/>
    </location>
</feature>
<evidence type="ECO:0000256" key="1">
    <source>
        <dbReference type="SAM" id="MobiDB-lite"/>
    </source>
</evidence>
<keyword evidence="4" id="KW-1185">Reference proteome</keyword>
<dbReference type="CDD" id="cd05467">
    <property type="entry name" value="CBM20"/>
    <property type="match status" value="1"/>
</dbReference>
<accession>A0AAU9JXV8</accession>
<organism evidence="3 4">
    <name type="scientific">Blepharisma stoltei</name>
    <dbReference type="NCBI Taxonomy" id="1481888"/>
    <lineage>
        <taxon>Eukaryota</taxon>
        <taxon>Sar</taxon>
        <taxon>Alveolata</taxon>
        <taxon>Ciliophora</taxon>
        <taxon>Postciliodesmatophora</taxon>
        <taxon>Heterotrichea</taxon>
        <taxon>Heterotrichida</taxon>
        <taxon>Blepharismidae</taxon>
        <taxon>Blepharisma</taxon>
    </lineage>
</organism>
<dbReference type="PANTHER" id="PTHR32518:SF3">
    <property type="entry name" value="4-ALPHA-GLUCANOTRANSFERASE"/>
    <property type="match status" value="1"/>
</dbReference>
<evidence type="ECO:0000259" key="2">
    <source>
        <dbReference type="PROSITE" id="PS51166"/>
    </source>
</evidence>
<feature type="region of interest" description="Disordered" evidence="1">
    <location>
        <begin position="48"/>
        <end position="68"/>
    </location>
</feature>
<dbReference type="SUPFAM" id="SSF49452">
    <property type="entry name" value="Starch-binding domain-like"/>
    <property type="match status" value="1"/>
</dbReference>
<evidence type="ECO:0000313" key="3">
    <source>
        <dbReference type="EMBL" id="CAG9330356.1"/>
    </source>
</evidence>
<dbReference type="GO" id="GO:2001070">
    <property type="term" value="F:starch binding"/>
    <property type="evidence" value="ECO:0007669"/>
    <property type="project" value="InterPro"/>
</dbReference>
<feature type="region of interest" description="Disordered" evidence="1">
    <location>
        <begin position="185"/>
        <end position="205"/>
    </location>
</feature>
<proteinExistence type="predicted"/>
<dbReference type="Gene3D" id="2.60.40.10">
    <property type="entry name" value="Immunoglobulins"/>
    <property type="match status" value="1"/>
</dbReference>
<feature type="compositionally biased region" description="Basic and acidic residues" evidence="1">
    <location>
        <begin position="56"/>
        <end position="68"/>
    </location>
</feature>
<sequence length="205" mass="24162">MEGSEQRSGKKSKNKKQRARQEQHDQTIEKGILEERQEEIKEMERIEELQAQEFSTETRKQPINEPIKQEVKETIKKPENEAAKQQQRVESIKQPVNEPEVKGKNTCNLHFNINYRTSFGESIWVCGNHEKLGNWDLQKAYKLEWSEGDNWKGTVPIEKGSCETLEYKYICQKGQDFKWEHGANHSLRQEGRTEDQVTKVDNWQT</sequence>
<comment type="caution">
    <text evidence="3">The sequence shown here is derived from an EMBL/GenBank/DDBJ whole genome shotgun (WGS) entry which is preliminary data.</text>
</comment>